<dbReference type="EMBL" id="CP002559">
    <property type="protein sequence ID" value="ADZ07983.1"/>
    <property type="molecule type" value="Genomic_DNA"/>
</dbReference>
<dbReference type="HOGENOM" id="CLU_2081752_0_0_9"/>
<proteinExistence type="predicted"/>
<evidence type="ECO:0000313" key="1">
    <source>
        <dbReference type="EMBL" id="ADZ07983.1"/>
    </source>
</evidence>
<reference evidence="1 2" key="1">
    <citation type="journal article" date="2011" name="J. Bacteriol.">
        <title>Complete genome sequencing of Lactobacillus acidophilus 30SC, isolated from swine intestine.</title>
        <authorList>
            <person name="Oh S."/>
            <person name="Roh H."/>
            <person name="Ko H.J."/>
            <person name="Kim S."/>
            <person name="Kim K.H."/>
            <person name="Lee S.E."/>
            <person name="Chang I.S."/>
            <person name="Kim S."/>
            <person name="Choi I.G."/>
        </authorList>
    </citation>
    <scope>NUCLEOTIDE SEQUENCE [LARGE SCALE GENOMIC DNA]</scope>
    <source>
        <strain evidence="1 2">30SC</strain>
    </source>
</reference>
<protein>
    <submittedName>
        <fullName evidence="1">Uncharacterized protein</fullName>
    </submittedName>
</protein>
<accession>F0TGY9</accession>
<dbReference type="RefSeq" id="WP_013642455.1">
    <property type="nucleotide sequence ID" value="NC_015214.1"/>
</dbReference>
<dbReference type="AlphaFoldDB" id="F0TGY9"/>
<dbReference type="STRING" id="1604.LAC30SC_09420"/>
<evidence type="ECO:0000313" key="2">
    <source>
        <dbReference type="Proteomes" id="UP000007491"/>
    </source>
</evidence>
<dbReference type="Proteomes" id="UP000007491">
    <property type="component" value="Chromosome"/>
</dbReference>
<dbReference type="KEGG" id="lai:LAC30SC_09420"/>
<sequence>MENNISNNQQNVETKEQLIEKLNGLYDKVSEMRGQLNRGINYEDTPSVIGDTGRLTDNQDAYDAAVDAYDDREVDELIDYYEDEIHEIEKKLGMDTDDESNEVVNEILDSERSRFHF</sequence>
<organism evidence="1 2">
    <name type="scientific">Lactobacillus amylovorus</name>
    <dbReference type="NCBI Taxonomy" id="1604"/>
    <lineage>
        <taxon>Bacteria</taxon>
        <taxon>Bacillati</taxon>
        <taxon>Bacillota</taxon>
        <taxon>Bacilli</taxon>
        <taxon>Lactobacillales</taxon>
        <taxon>Lactobacillaceae</taxon>
        <taxon>Lactobacillus</taxon>
    </lineage>
</organism>
<reference key="2">
    <citation type="submission" date="2011-02" db="EMBL/GenBank/DDBJ databases">
        <authorList>
            <person name="Roh H."/>
            <person name="Ko H.-J."/>
            <person name="Kim S.-H."/>
            <person name="Choi I.-G."/>
            <person name="Oh S."/>
        </authorList>
    </citation>
    <scope>NUCLEOTIDE SEQUENCE</scope>
    <source>
        <strain>30SC</strain>
    </source>
</reference>
<name>F0TGY9_LACAM</name>
<gene>
    <name evidence="1" type="ordered locus">LAC30SC_09420</name>
</gene>